<protein>
    <recommendedName>
        <fullName evidence="3">DM13 domain-containing protein</fullName>
    </recommendedName>
</protein>
<keyword evidence="2" id="KW-0472">Membrane</keyword>
<dbReference type="OrthoDB" id="4751481at2"/>
<dbReference type="eggNOG" id="COG1672">
    <property type="taxonomic scope" value="Bacteria"/>
</dbReference>
<feature type="domain" description="DM13" evidence="3">
    <location>
        <begin position="65"/>
        <end position="178"/>
    </location>
</feature>
<sequence length="178" mass="19651">MARIPYRKPWFIVTAVIVVAGLGVALYLFQPWLLFVDKTVDEKLPEAQSTSQESDDEDTKSTPEGPVDVASGDFVSQEHTTSGEARLVKNADGSHVLAIEGLDTSNGPDLRVWLTDQKVDADEWFVFDDGYYVELGELKGNKGDQVYEVPDDVDLDKVTSVSVWCKRFSVSFGAAELT</sequence>
<dbReference type="EMBL" id="CP001778">
    <property type="protein sequence ID" value="ADD43913.1"/>
    <property type="molecule type" value="Genomic_DNA"/>
</dbReference>
<proteinExistence type="predicted"/>
<evidence type="ECO:0000256" key="1">
    <source>
        <dbReference type="SAM" id="MobiDB-lite"/>
    </source>
</evidence>
<evidence type="ECO:0000313" key="5">
    <source>
        <dbReference type="Proteomes" id="UP000000844"/>
    </source>
</evidence>
<organism evidence="4 5">
    <name type="scientific">Stackebrandtia nassauensis (strain DSM 44728 / CIP 108903 / NRRL B-16338 / NBRC 102104 / LLR-40K-21)</name>
    <dbReference type="NCBI Taxonomy" id="446470"/>
    <lineage>
        <taxon>Bacteria</taxon>
        <taxon>Bacillati</taxon>
        <taxon>Actinomycetota</taxon>
        <taxon>Actinomycetes</taxon>
        <taxon>Glycomycetales</taxon>
        <taxon>Glycomycetaceae</taxon>
        <taxon>Stackebrandtia</taxon>
    </lineage>
</organism>
<feature type="region of interest" description="Disordered" evidence="1">
    <location>
        <begin position="46"/>
        <end position="73"/>
    </location>
</feature>
<keyword evidence="5" id="KW-1185">Reference proteome</keyword>
<evidence type="ECO:0000313" key="4">
    <source>
        <dbReference type="EMBL" id="ADD43913.1"/>
    </source>
</evidence>
<feature type="transmembrane region" description="Helical" evidence="2">
    <location>
        <begin position="9"/>
        <end position="29"/>
    </location>
</feature>
<keyword evidence="2" id="KW-0812">Transmembrane</keyword>
<dbReference type="PROSITE" id="PS51549">
    <property type="entry name" value="DM13"/>
    <property type="match status" value="1"/>
</dbReference>
<gene>
    <name evidence="4" type="ordered locus">Snas_4264</name>
</gene>
<dbReference type="STRING" id="446470.Snas_4264"/>
<dbReference type="AlphaFoldDB" id="D3Q2I0"/>
<dbReference type="KEGG" id="sna:Snas_4264"/>
<keyword evidence="2" id="KW-1133">Transmembrane helix</keyword>
<dbReference type="Proteomes" id="UP000000844">
    <property type="component" value="Chromosome"/>
</dbReference>
<dbReference type="HOGENOM" id="CLU_089192_1_0_11"/>
<evidence type="ECO:0000256" key="2">
    <source>
        <dbReference type="SAM" id="Phobius"/>
    </source>
</evidence>
<name>D3Q2I0_STANL</name>
<dbReference type="RefSeq" id="WP_013019484.1">
    <property type="nucleotide sequence ID" value="NC_013947.1"/>
</dbReference>
<dbReference type="Pfam" id="PF10517">
    <property type="entry name" value="DM13"/>
    <property type="match status" value="1"/>
</dbReference>
<evidence type="ECO:0000259" key="3">
    <source>
        <dbReference type="PROSITE" id="PS51549"/>
    </source>
</evidence>
<reference evidence="4 5" key="1">
    <citation type="journal article" date="2009" name="Stand. Genomic Sci.">
        <title>Complete genome sequence of Stackebrandtia nassauensis type strain (LLR-40K-21).</title>
        <authorList>
            <person name="Munk C."/>
            <person name="Lapidus A."/>
            <person name="Copeland A."/>
            <person name="Jando M."/>
            <person name="Mayilraj S."/>
            <person name="Glavina Del Rio T."/>
            <person name="Nolan M."/>
            <person name="Chen F."/>
            <person name="Lucas S."/>
            <person name="Tice H."/>
            <person name="Cheng J.F."/>
            <person name="Han C."/>
            <person name="Detter J.C."/>
            <person name="Bruce D."/>
            <person name="Goodwin L."/>
            <person name="Chain P."/>
            <person name="Pitluck S."/>
            <person name="Goker M."/>
            <person name="Ovchinikova G."/>
            <person name="Pati A."/>
            <person name="Ivanova N."/>
            <person name="Mavromatis K."/>
            <person name="Chen A."/>
            <person name="Palaniappan K."/>
            <person name="Land M."/>
            <person name="Hauser L."/>
            <person name="Chang Y.J."/>
            <person name="Jeffries C.D."/>
            <person name="Bristow J."/>
            <person name="Eisen J.A."/>
            <person name="Markowitz V."/>
            <person name="Hugenholtz P."/>
            <person name="Kyrpides N.C."/>
            <person name="Klenk H.P."/>
        </authorList>
    </citation>
    <scope>NUCLEOTIDE SEQUENCE [LARGE SCALE GENOMIC DNA]</scope>
    <source>
        <strain evidence="5">DSM 44728 / CIP 108903 / NRRL B-16338 / NBRC 102104 / LLR-40K-21</strain>
    </source>
</reference>
<accession>D3Q2I0</accession>
<dbReference type="InterPro" id="IPR019545">
    <property type="entry name" value="DM13_domain"/>
</dbReference>